<dbReference type="AlphaFoldDB" id="A0KMK0"/>
<dbReference type="GO" id="GO:0005886">
    <property type="term" value="C:plasma membrane"/>
    <property type="evidence" value="ECO:0007669"/>
    <property type="project" value="TreeGrafter"/>
</dbReference>
<evidence type="ECO:0000313" key="3">
    <source>
        <dbReference type="Proteomes" id="UP000000756"/>
    </source>
</evidence>
<keyword evidence="1" id="KW-0472">Membrane</keyword>
<dbReference type="OrthoDB" id="9812349at2"/>
<dbReference type="Proteomes" id="UP000000756">
    <property type="component" value="Chromosome"/>
</dbReference>
<dbReference type="RefSeq" id="WP_011706795.1">
    <property type="nucleotide sequence ID" value="NC_008570.1"/>
</dbReference>
<dbReference type="PATRIC" id="fig|380703.7.peg.2997"/>
<keyword evidence="1" id="KW-1133">Transmembrane helix</keyword>
<dbReference type="HOGENOM" id="CLU_093674_4_1_6"/>
<dbReference type="InterPro" id="IPR008523">
    <property type="entry name" value="DUF805"/>
</dbReference>
<keyword evidence="1" id="KW-0812">Transmembrane</keyword>
<organism evidence="2 3">
    <name type="scientific">Aeromonas hydrophila subsp. hydrophila (strain ATCC 7966 / DSM 30187 / BCRC 13018 / CCUG 14551 / JCM 1027 / KCTC 2358 / NCIMB 9240 / NCTC 8049)</name>
    <dbReference type="NCBI Taxonomy" id="380703"/>
    <lineage>
        <taxon>Bacteria</taxon>
        <taxon>Pseudomonadati</taxon>
        <taxon>Pseudomonadota</taxon>
        <taxon>Gammaproteobacteria</taxon>
        <taxon>Aeromonadales</taxon>
        <taxon>Aeromonadaceae</taxon>
        <taxon>Aeromonas</taxon>
    </lineage>
</organism>
<feature type="transmembrane region" description="Helical" evidence="1">
    <location>
        <begin position="78"/>
        <end position="96"/>
    </location>
</feature>
<gene>
    <name evidence="2" type="ordered locus">AHA_2997</name>
</gene>
<reference evidence="2 3" key="1">
    <citation type="journal article" date="2006" name="J. Bacteriol.">
        <title>Genome sequence of Aeromonas hydrophila ATCC 7966T: jack of all trades.</title>
        <authorList>
            <person name="Seshadri R."/>
            <person name="Joseph S.W."/>
            <person name="Chopra A.K."/>
            <person name="Sha J."/>
            <person name="Shaw J."/>
            <person name="Graf J."/>
            <person name="Haft D."/>
            <person name="Wu M."/>
            <person name="Ren Q."/>
            <person name="Rosovitz M.J."/>
            <person name="Madupu R."/>
            <person name="Tallon L."/>
            <person name="Kim M."/>
            <person name="Jin S."/>
            <person name="Vuong H."/>
            <person name="Stine O.C."/>
            <person name="Ali A."/>
            <person name="Horneman A.J."/>
            <person name="Heidelberg J.F."/>
        </authorList>
    </citation>
    <scope>NUCLEOTIDE SEQUENCE [LARGE SCALE GENOMIC DNA]</scope>
    <source>
        <strain evidence="3">ATCC 7966 / DSM 30187 / BCRC 13018 / CCUG 14551 / JCM 1027 / KCTC 2358 / NCIMB 9240 / NCTC 8049</strain>
    </source>
</reference>
<sequence>MNWYFNAFKNYFNFSGRASRQEYFMFLLINTVICVALSLAFNAPEQLNYPLGVYGLLTLIPTVALGVRRLHDTNRTGWYLLVGAIPVLGFLILLFFKLQKGSTLPNRYGAALL</sequence>
<dbReference type="KEGG" id="aha:AHA_2997"/>
<dbReference type="EMBL" id="CP000462">
    <property type="protein sequence ID" value="ABK37560.1"/>
    <property type="molecule type" value="Genomic_DNA"/>
</dbReference>
<feature type="transmembrane region" description="Helical" evidence="1">
    <location>
        <begin position="47"/>
        <end position="66"/>
    </location>
</feature>
<dbReference type="Pfam" id="PF05656">
    <property type="entry name" value="DUF805"/>
    <property type="match status" value="1"/>
</dbReference>
<protein>
    <submittedName>
        <fullName evidence="2">Inner membrane protein YhaI</fullName>
    </submittedName>
</protein>
<evidence type="ECO:0000313" key="2">
    <source>
        <dbReference type="EMBL" id="ABK37560.1"/>
    </source>
</evidence>
<name>A0KMK0_AERHH</name>
<accession>A0KMK0</accession>
<dbReference type="GeneID" id="4488062"/>
<dbReference type="PANTHER" id="PTHR34980">
    <property type="entry name" value="INNER MEMBRANE PROTEIN-RELATED-RELATED"/>
    <property type="match status" value="1"/>
</dbReference>
<feature type="transmembrane region" description="Helical" evidence="1">
    <location>
        <begin position="23"/>
        <end position="41"/>
    </location>
</feature>
<dbReference type="EnsemblBacteria" id="ABK37560">
    <property type="protein sequence ID" value="ABK37560"/>
    <property type="gene ID" value="AHA_2997"/>
</dbReference>
<keyword evidence="3" id="KW-1185">Reference proteome</keyword>
<proteinExistence type="predicted"/>
<dbReference type="PANTHER" id="PTHR34980:SF2">
    <property type="entry name" value="INNER MEMBRANE PROTEIN YHAH-RELATED"/>
    <property type="match status" value="1"/>
</dbReference>
<dbReference type="eggNOG" id="COG3152">
    <property type="taxonomic scope" value="Bacteria"/>
</dbReference>
<evidence type="ECO:0000256" key="1">
    <source>
        <dbReference type="SAM" id="Phobius"/>
    </source>
</evidence>